<evidence type="ECO:0008006" key="4">
    <source>
        <dbReference type="Google" id="ProtNLM"/>
    </source>
</evidence>
<dbReference type="OrthoDB" id="10258869at2759"/>
<dbReference type="InterPro" id="IPR036920">
    <property type="entry name" value="Ribosomal_uL16_sf"/>
</dbReference>
<protein>
    <recommendedName>
        <fullName evidence="4">Ribosomal protein L10e/L16 domain-containing protein</fullName>
    </recommendedName>
</protein>
<keyword evidence="3" id="KW-1185">Reference proteome</keyword>
<dbReference type="InterPro" id="IPR001197">
    <property type="entry name" value="Ribosomal_uL16_euk_arch"/>
</dbReference>
<comment type="caution">
    <text evidence="2">The sequence shown here is derived from an EMBL/GenBank/DDBJ whole genome shotgun (WGS) entry which is preliminary data.</text>
</comment>
<dbReference type="Gene3D" id="3.90.1170.10">
    <property type="entry name" value="Ribosomal protein L10e/L16"/>
    <property type="match status" value="1"/>
</dbReference>
<reference evidence="2 3" key="1">
    <citation type="submission" date="2016-06" db="EMBL/GenBank/DDBJ databases">
        <title>The Draft Genome Sequence and Annotation of the Desert Woodrat Neotoma lepida.</title>
        <authorList>
            <person name="Campbell M."/>
            <person name="Oakeson K.F."/>
            <person name="Yandell M."/>
            <person name="Halpert J.R."/>
            <person name="Dearing D."/>
        </authorList>
    </citation>
    <scope>NUCLEOTIDE SEQUENCE [LARGE SCALE GENOMIC DNA]</scope>
    <source>
        <strain evidence="2">417</strain>
        <tissue evidence="2">Liver</tissue>
    </source>
</reference>
<feature type="region of interest" description="Disordered" evidence="1">
    <location>
        <begin position="136"/>
        <end position="189"/>
    </location>
</feature>
<dbReference type="AlphaFoldDB" id="A0A1A6HTX7"/>
<dbReference type="Gene3D" id="3.30.60.300">
    <property type="match status" value="1"/>
</dbReference>
<sequence>MKLTRTLTPLERNRAEQRDDLQPFTVMTPGYNYTQETCVMGWREKKPKPIPKIDNQISIPRDAYGGSSGLLNIWCSVDNKEHVTEALRRAKFKFPGHLKIHISKQWDFTKFNADDFEDMVTKKWLTLDGCGAKYVSSSSPLDKPDPSGVPKAGPGFSCRSGEAQQLWRKEPSPWDATRPDLSTWPEAAPGIQLPKTKKTTFLGLSCPPREH</sequence>
<proteinExistence type="predicted"/>
<name>A0A1A6HTX7_NEOLE</name>
<evidence type="ECO:0000256" key="1">
    <source>
        <dbReference type="SAM" id="MobiDB-lite"/>
    </source>
</evidence>
<dbReference type="GO" id="GO:0006412">
    <property type="term" value="P:translation"/>
    <property type="evidence" value="ECO:0007669"/>
    <property type="project" value="InterPro"/>
</dbReference>
<evidence type="ECO:0000313" key="2">
    <source>
        <dbReference type="EMBL" id="OBS81450.1"/>
    </source>
</evidence>
<dbReference type="Proteomes" id="UP000092124">
    <property type="component" value="Unassembled WGS sequence"/>
</dbReference>
<gene>
    <name evidence="2" type="ORF">A6R68_20336</name>
</gene>
<dbReference type="GO" id="GO:0003735">
    <property type="term" value="F:structural constituent of ribosome"/>
    <property type="evidence" value="ECO:0007669"/>
    <property type="project" value="InterPro"/>
</dbReference>
<organism evidence="2 3">
    <name type="scientific">Neotoma lepida</name>
    <name type="common">Desert woodrat</name>
    <dbReference type="NCBI Taxonomy" id="56216"/>
    <lineage>
        <taxon>Eukaryota</taxon>
        <taxon>Metazoa</taxon>
        <taxon>Chordata</taxon>
        <taxon>Craniata</taxon>
        <taxon>Vertebrata</taxon>
        <taxon>Euteleostomi</taxon>
        <taxon>Mammalia</taxon>
        <taxon>Eutheria</taxon>
        <taxon>Euarchontoglires</taxon>
        <taxon>Glires</taxon>
        <taxon>Rodentia</taxon>
        <taxon>Myomorpha</taxon>
        <taxon>Muroidea</taxon>
        <taxon>Cricetidae</taxon>
        <taxon>Neotominae</taxon>
        <taxon>Neotoma</taxon>
    </lineage>
</organism>
<dbReference type="STRING" id="56216.A0A1A6HTX7"/>
<evidence type="ECO:0000313" key="3">
    <source>
        <dbReference type="Proteomes" id="UP000092124"/>
    </source>
</evidence>
<dbReference type="SUPFAM" id="SSF54686">
    <property type="entry name" value="Ribosomal protein L16p/L10e"/>
    <property type="match status" value="1"/>
</dbReference>
<accession>A0A1A6HTX7</accession>
<dbReference type="GO" id="GO:0005840">
    <property type="term" value="C:ribosome"/>
    <property type="evidence" value="ECO:0007669"/>
    <property type="project" value="InterPro"/>
</dbReference>
<dbReference type="PANTHER" id="PTHR11726">
    <property type="entry name" value="60S RIBOSOMAL PROTEIN L10"/>
    <property type="match status" value="1"/>
</dbReference>
<dbReference type="EMBL" id="LZPO01014694">
    <property type="protein sequence ID" value="OBS81450.1"/>
    <property type="molecule type" value="Genomic_DNA"/>
</dbReference>